<reference evidence="2" key="1">
    <citation type="submission" date="2021-04" db="EMBL/GenBank/DDBJ databases">
        <authorList>
            <person name="Rodrigo-Torres L."/>
            <person name="Arahal R. D."/>
            <person name="Lucena T."/>
        </authorList>
    </citation>
    <scope>NUCLEOTIDE SEQUENCE</scope>
    <source>
        <strain evidence="2">CECT 9275</strain>
    </source>
</reference>
<keyword evidence="3" id="KW-1185">Reference proteome</keyword>
<dbReference type="InterPro" id="IPR026341">
    <property type="entry name" value="T9SS_type_B"/>
</dbReference>
<comment type="caution">
    <text evidence="2">The sequence shown here is derived from an EMBL/GenBank/DDBJ whole genome shotgun (WGS) entry which is preliminary data.</text>
</comment>
<dbReference type="Gene3D" id="2.60.40.10">
    <property type="entry name" value="Immunoglobulins"/>
    <property type="match status" value="2"/>
</dbReference>
<sequence>MKLKLLAFFWMWVWVFISFETNGQGYCGTAGGFSVTPARGCTDLTVSVNNEVSGAQNVRYVYDFPRSQTDPPDARNTTDETSHTYIEPGTYTILQVGSSNGTGFKYCNDVTVFESRPPNVQLLTCGNGKVRLTIVDDKIAQAYDRIEIEWGGGAPINTWRKGDKLYFDHIYPVAGPAPSILVKGVYTDGRCEGKTSTTVVSGPSVIPSLDKIKIKSVEMLADGRARIIYEGMDGVKTEVQVDKGGGFFEDTGQSGTSGGPQSLIVGNLDPRQVYRFMLVSTDICNNMMNSPIVSSISVARGSVALDEIISVEWKSRPHTENLVEYQLKRNGVVIFTGKELSYLDKSVQCGNTYKYEVVAIIENDVRSYSTFVEIEPNSSSPEKIERAVVSVTNDNVIDMQVELSGTGLTSSYNLIVERADLGSRNFAQISPPSNQNLKYTDSQVSTSEQSYCYRFSYQNACKLSSPMSDPVCTILLKSNTVDLSWNADSPFTGGVNAYEVVLRDRNGNVQDEIPKQNQTRHEINLNDQAAGSFSYQVKATGNSANMVSYSNVVSFRRDIILQIPDIFTPNGDTHNDRFEVKVYFAESYRMSIFDRWGSVVFQSTSTADSWDGKVNGKPANGGYYIYKAQVTDATGYTTVKNGSFLLVR</sequence>
<dbReference type="Proteomes" id="UP000680038">
    <property type="component" value="Unassembled WGS sequence"/>
</dbReference>
<dbReference type="PROSITE" id="PS50093">
    <property type="entry name" value="PKD"/>
    <property type="match status" value="1"/>
</dbReference>
<proteinExistence type="predicted"/>
<evidence type="ECO:0000313" key="2">
    <source>
        <dbReference type="EMBL" id="CAG5012089.1"/>
    </source>
</evidence>
<organism evidence="2 3">
    <name type="scientific">Dyadobacter helix</name>
    <dbReference type="NCBI Taxonomy" id="2822344"/>
    <lineage>
        <taxon>Bacteria</taxon>
        <taxon>Pseudomonadati</taxon>
        <taxon>Bacteroidota</taxon>
        <taxon>Cytophagia</taxon>
        <taxon>Cytophagales</taxon>
        <taxon>Spirosomataceae</taxon>
        <taxon>Dyadobacter</taxon>
    </lineage>
</organism>
<gene>
    <name evidence="2" type="ORF">DYBT9275_05102</name>
</gene>
<dbReference type="EMBL" id="CAJRAF010000002">
    <property type="protein sequence ID" value="CAG5012089.1"/>
    <property type="molecule type" value="Genomic_DNA"/>
</dbReference>
<dbReference type="InterPro" id="IPR000601">
    <property type="entry name" value="PKD_dom"/>
</dbReference>
<evidence type="ECO:0000313" key="3">
    <source>
        <dbReference type="Proteomes" id="UP000680038"/>
    </source>
</evidence>
<dbReference type="Pfam" id="PF13585">
    <property type="entry name" value="CHU_C"/>
    <property type="match status" value="1"/>
</dbReference>
<dbReference type="SUPFAM" id="SSF49299">
    <property type="entry name" value="PKD domain"/>
    <property type="match status" value="1"/>
</dbReference>
<dbReference type="InterPro" id="IPR013783">
    <property type="entry name" value="Ig-like_fold"/>
</dbReference>
<dbReference type="InterPro" id="IPR035986">
    <property type="entry name" value="PKD_dom_sf"/>
</dbReference>
<feature type="domain" description="PKD" evidence="1">
    <location>
        <begin position="29"/>
        <end position="93"/>
    </location>
</feature>
<accession>A0A916NDP3</accession>
<dbReference type="AlphaFoldDB" id="A0A916NDP3"/>
<evidence type="ECO:0000259" key="1">
    <source>
        <dbReference type="PROSITE" id="PS50093"/>
    </source>
</evidence>
<name>A0A916NDP3_9BACT</name>
<protein>
    <recommendedName>
        <fullName evidence="1">PKD domain-containing protein</fullName>
    </recommendedName>
</protein>
<dbReference type="NCBIfam" id="TIGR04131">
    <property type="entry name" value="Bac_Flav_CTERM"/>
    <property type="match status" value="1"/>
</dbReference>
<dbReference type="RefSeq" id="WP_229252927.1">
    <property type="nucleotide sequence ID" value="NZ_CAJRAF010000002.1"/>
</dbReference>